<name>A0ABT2W7N5_9FLAO</name>
<dbReference type="EMBL" id="JAOTEM010000002">
    <property type="protein sequence ID" value="MCU7617267.1"/>
    <property type="molecule type" value="Genomic_DNA"/>
</dbReference>
<dbReference type="CDD" id="cd00063">
    <property type="entry name" value="FN3"/>
    <property type="match status" value="1"/>
</dbReference>
<evidence type="ECO:0000313" key="5">
    <source>
        <dbReference type="Proteomes" id="UP001208649"/>
    </source>
</evidence>
<dbReference type="NCBIfam" id="TIGR04183">
    <property type="entry name" value="Por_Secre_tail"/>
    <property type="match status" value="1"/>
</dbReference>
<dbReference type="InterPro" id="IPR013783">
    <property type="entry name" value="Ig-like_fold"/>
</dbReference>
<sequence>MIKIYELPYRHSKINYCLYFLLIVTAFFAGGIIKVKAQVSAYTFTQSSGTYSSIGGTVLGAATGNAATTNLNSEVYPVTLPFSFNFNGTSYSSMNVSTNGFITFGSVAPSTTYTTPISGATAYEGAVSAWGRDISSFFDVNGRTGSVTWETLGTAPNREIVIQWNSFRTNSATAVTTVFSFSFQVRLQETSNTIKAVYDAGSFLIGSTAVSGTSQIGLRGLSNSDFNNRLNASTVEFFNSAIGTANTSTQSFNTSIAIPGMPAAGLTYTWTPPTCYIPAGLSVVSTSTYTANLSWGASPSNPTGYDIYYSTNSTPPNSSTVPTIQNVSGTSYQIGSLNPLTTYYVWIRSNCAAGNVSFWNSETTLFTTTCIPPNLLSSNGAAVCPNNPATLTATANTGISLNWYNAPTGGNLLFTGSSFTTPPLAATTNYYVTASSGTTGIQTGKSIYSPSPSSGAGTTNFGLVFDALGYFILESVTVYPVSASGASGTLTIDVINSSGAIVNTKTVNVVGSPTSAPVAQVINLDFPIFPGLNYKIRPGSYTGISGLLFDPSANAPSGNYGYPYTVQNLLTIQTSTLTAAPANTTRNDLYYYFYDWKIGTKCESPRTMVTATVDANCLSTSEIDKKDAIKVYPNPFSEVVNISKPELVKSIRVSDISGKLIRTFNQAQSVLRLNDLSAGMYILQLDMKDGSQQTIKIIKK</sequence>
<protein>
    <submittedName>
        <fullName evidence="4">T9SS type A sorting domain-containing protein</fullName>
    </submittedName>
</protein>
<keyword evidence="2" id="KW-0812">Transmembrane</keyword>
<comment type="caution">
    <text evidence="4">The sequence shown here is derived from an EMBL/GenBank/DDBJ whole genome shotgun (WGS) entry which is preliminary data.</text>
</comment>
<dbReference type="Gene3D" id="2.60.40.10">
    <property type="entry name" value="Immunoglobulins"/>
    <property type="match status" value="1"/>
</dbReference>
<dbReference type="Proteomes" id="UP001208649">
    <property type="component" value="Unassembled WGS sequence"/>
</dbReference>
<accession>A0ABT2W7N5</accession>
<evidence type="ECO:0000256" key="1">
    <source>
        <dbReference type="ARBA" id="ARBA00022729"/>
    </source>
</evidence>
<dbReference type="RefSeq" id="WP_263002715.1">
    <property type="nucleotide sequence ID" value="NZ_JAOTEM010000002.1"/>
</dbReference>
<proteinExistence type="predicted"/>
<dbReference type="Pfam" id="PF00041">
    <property type="entry name" value="fn3"/>
    <property type="match status" value="1"/>
</dbReference>
<gene>
    <name evidence="4" type="ORF">NZ698_08655</name>
</gene>
<dbReference type="Pfam" id="PF19081">
    <property type="entry name" value="Ig_7"/>
    <property type="match status" value="1"/>
</dbReference>
<dbReference type="SUPFAM" id="SSF49265">
    <property type="entry name" value="Fibronectin type III"/>
    <property type="match status" value="1"/>
</dbReference>
<feature type="transmembrane region" description="Helical" evidence="2">
    <location>
        <begin position="16"/>
        <end position="33"/>
    </location>
</feature>
<keyword evidence="2" id="KW-1133">Transmembrane helix</keyword>
<keyword evidence="2" id="KW-0472">Membrane</keyword>
<evidence type="ECO:0000256" key="2">
    <source>
        <dbReference type="SAM" id="Phobius"/>
    </source>
</evidence>
<reference evidence="5" key="1">
    <citation type="submission" date="2023-07" db="EMBL/GenBank/DDBJ databases">
        <title>Chryseobacterium sp. strain PBS4-4 Genome sequencing and assembly.</title>
        <authorList>
            <person name="Jung Y."/>
        </authorList>
    </citation>
    <scope>NUCLEOTIDE SEQUENCE [LARGE SCALE GENOMIC DNA]</scope>
    <source>
        <strain evidence="5">PBS4-4</strain>
    </source>
</reference>
<dbReference type="InterPro" id="IPR003961">
    <property type="entry name" value="FN3_dom"/>
</dbReference>
<organism evidence="4 5">
    <name type="scientific">Chryseobacterium edaphi</name>
    <dbReference type="NCBI Taxonomy" id="2976532"/>
    <lineage>
        <taxon>Bacteria</taxon>
        <taxon>Pseudomonadati</taxon>
        <taxon>Bacteroidota</taxon>
        <taxon>Flavobacteriia</taxon>
        <taxon>Flavobacteriales</taxon>
        <taxon>Weeksellaceae</taxon>
        <taxon>Chryseobacterium group</taxon>
        <taxon>Chryseobacterium</taxon>
    </lineage>
</organism>
<dbReference type="InterPro" id="IPR044023">
    <property type="entry name" value="Ig_7"/>
</dbReference>
<dbReference type="InterPro" id="IPR036116">
    <property type="entry name" value="FN3_sf"/>
</dbReference>
<evidence type="ECO:0000259" key="3">
    <source>
        <dbReference type="PROSITE" id="PS50853"/>
    </source>
</evidence>
<evidence type="ECO:0000313" key="4">
    <source>
        <dbReference type="EMBL" id="MCU7617267.1"/>
    </source>
</evidence>
<keyword evidence="5" id="KW-1185">Reference proteome</keyword>
<feature type="domain" description="Fibronectin type-III" evidence="3">
    <location>
        <begin position="277"/>
        <end position="372"/>
    </location>
</feature>
<dbReference type="PROSITE" id="PS50853">
    <property type="entry name" value="FN3"/>
    <property type="match status" value="1"/>
</dbReference>
<keyword evidence="1" id="KW-0732">Signal</keyword>
<dbReference type="Pfam" id="PF18962">
    <property type="entry name" value="Por_Secre_tail"/>
    <property type="match status" value="1"/>
</dbReference>
<dbReference type="InterPro" id="IPR026444">
    <property type="entry name" value="Secre_tail"/>
</dbReference>